<dbReference type="AlphaFoldDB" id="A0A2W0H8P3"/>
<feature type="region of interest" description="Disordered" evidence="1">
    <location>
        <begin position="1"/>
        <end position="27"/>
    </location>
</feature>
<feature type="compositionally biased region" description="Basic and acidic residues" evidence="1">
    <location>
        <begin position="18"/>
        <end position="27"/>
    </location>
</feature>
<sequence length="110" mass="12971">MDYRDPIGDMLKNANTDEELKGKGKPLPKEYQQRDVFQQFQKVAKEQGFLPEWLKLQKEIYRDLCSSPDEAGVEEINLKIRKYNRMCPPPLQKGLVTRENAEARKEKWES</sequence>
<dbReference type="RefSeq" id="WP_110516715.1">
    <property type="nucleotide sequence ID" value="NZ_PDOF01000001.1"/>
</dbReference>
<dbReference type="OrthoDB" id="9798476at2"/>
<evidence type="ECO:0000313" key="4">
    <source>
        <dbReference type="Proteomes" id="UP000248066"/>
    </source>
</evidence>
<dbReference type="Pfam" id="PF09350">
    <property type="entry name" value="DJC28_CD"/>
    <property type="match status" value="1"/>
</dbReference>
<feature type="domain" description="DnaJ homologue subfamily C member 28 conserved" evidence="2">
    <location>
        <begin position="19"/>
        <end position="62"/>
    </location>
</feature>
<reference evidence="3 4" key="1">
    <citation type="submission" date="2017-10" db="EMBL/GenBank/DDBJ databases">
        <title>Bacillus sp. nov., a halophilic bacterium isolated from a Yangshapao Lake.</title>
        <authorList>
            <person name="Wang H."/>
        </authorList>
    </citation>
    <scope>NUCLEOTIDE SEQUENCE [LARGE SCALE GENOMIC DNA]</scope>
    <source>
        <strain evidence="3 4">YSP-3</strain>
    </source>
</reference>
<dbReference type="EMBL" id="PDOF01000001">
    <property type="protein sequence ID" value="PYZ97537.1"/>
    <property type="molecule type" value="Genomic_DNA"/>
</dbReference>
<evidence type="ECO:0000256" key="1">
    <source>
        <dbReference type="SAM" id="MobiDB-lite"/>
    </source>
</evidence>
<protein>
    <recommendedName>
        <fullName evidence="2">DnaJ homologue subfamily C member 28 conserved domain-containing protein</fullName>
    </recommendedName>
</protein>
<gene>
    <name evidence="3" type="ORF">CR205_02775</name>
</gene>
<dbReference type="InterPro" id="IPR018961">
    <property type="entry name" value="DnaJ_homolog_subfam-C_membr-28"/>
</dbReference>
<evidence type="ECO:0000313" key="3">
    <source>
        <dbReference type="EMBL" id="PYZ97537.1"/>
    </source>
</evidence>
<comment type="caution">
    <text evidence="3">The sequence shown here is derived from an EMBL/GenBank/DDBJ whole genome shotgun (WGS) entry which is preliminary data.</text>
</comment>
<accession>A0A2W0H8P3</accession>
<evidence type="ECO:0000259" key="2">
    <source>
        <dbReference type="Pfam" id="PF09350"/>
    </source>
</evidence>
<dbReference type="Proteomes" id="UP000248066">
    <property type="component" value="Unassembled WGS sequence"/>
</dbReference>
<keyword evidence="4" id="KW-1185">Reference proteome</keyword>
<name>A0A2W0H8P3_9BACI</name>
<proteinExistence type="predicted"/>
<organism evidence="3 4">
    <name type="scientific">Alteribacter lacisalsi</name>
    <dbReference type="NCBI Taxonomy" id="2045244"/>
    <lineage>
        <taxon>Bacteria</taxon>
        <taxon>Bacillati</taxon>
        <taxon>Bacillota</taxon>
        <taxon>Bacilli</taxon>
        <taxon>Bacillales</taxon>
        <taxon>Bacillaceae</taxon>
        <taxon>Alteribacter</taxon>
    </lineage>
</organism>